<keyword evidence="8 10" id="KW-0057">Aromatic amino acid biosynthesis</keyword>
<dbReference type="PANTHER" id="PTHR42894">
    <property type="entry name" value="N-(5'-PHOSPHORIBOSYL)ANTHRANILATE ISOMERASE"/>
    <property type="match status" value="1"/>
</dbReference>
<evidence type="ECO:0000256" key="3">
    <source>
        <dbReference type="ARBA" id="ARBA00007571"/>
    </source>
</evidence>
<dbReference type="PANTHER" id="PTHR42894:SF1">
    <property type="entry name" value="N-(5'-PHOSPHORIBOSYL)ANTHRANILATE ISOMERASE"/>
    <property type="match status" value="1"/>
</dbReference>
<dbReference type="InterPro" id="IPR001240">
    <property type="entry name" value="PRAI_dom"/>
</dbReference>
<dbReference type="AlphaFoldDB" id="F6DC08"/>
<keyword evidence="6 10" id="KW-0028">Amino-acid biosynthesis</keyword>
<evidence type="ECO:0000256" key="7">
    <source>
        <dbReference type="ARBA" id="ARBA00022822"/>
    </source>
</evidence>
<comment type="catalytic activity">
    <reaction evidence="1 10">
        <text>N-(5-phospho-beta-D-ribosyl)anthranilate = 1-(2-carboxyphenylamino)-1-deoxy-D-ribulose 5-phosphate</text>
        <dbReference type="Rhea" id="RHEA:21540"/>
        <dbReference type="ChEBI" id="CHEBI:18277"/>
        <dbReference type="ChEBI" id="CHEBI:58613"/>
        <dbReference type="EC" id="5.3.1.24"/>
    </reaction>
</comment>
<keyword evidence="7 10" id="KW-0822">Tryptophan biosynthesis</keyword>
<evidence type="ECO:0000259" key="11">
    <source>
        <dbReference type="Pfam" id="PF00697"/>
    </source>
</evidence>
<evidence type="ECO:0000256" key="8">
    <source>
        <dbReference type="ARBA" id="ARBA00023141"/>
    </source>
</evidence>
<evidence type="ECO:0000256" key="6">
    <source>
        <dbReference type="ARBA" id="ARBA00022605"/>
    </source>
</evidence>
<evidence type="ECO:0000313" key="13">
    <source>
        <dbReference type="Proteomes" id="UP000009232"/>
    </source>
</evidence>
<dbReference type="SUPFAM" id="SSF51366">
    <property type="entry name" value="Ribulose-phoshate binding barrel"/>
    <property type="match status" value="1"/>
</dbReference>
<evidence type="ECO:0000256" key="9">
    <source>
        <dbReference type="ARBA" id="ARBA00023235"/>
    </source>
</evidence>
<dbReference type="InterPro" id="IPR011060">
    <property type="entry name" value="RibuloseP-bd_barrel"/>
</dbReference>
<dbReference type="InterPro" id="IPR044643">
    <property type="entry name" value="TrpF_fam"/>
</dbReference>
<reference evidence="12 13" key="1">
    <citation type="submission" date="2011-05" db="EMBL/GenBank/DDBJ databases">
        <title>Complete sequence of Thioalkalimicrobium cyclicum ALM1.</title>
        <authorList>
            <consortium name="US DOE Joint Genome Institute"/>
            <person name="Lucas S."/>
            <person name="Han J."/>
            <person name="Lapidus A."/>
            <person name="Cheng J.-F."/>
            <person name="Goodwin L."/>
            <person name="Pitluck S."/>
            <person name="Peters L."/>
            <person name="Mikhailova N."/>
            <person name="Davenport K."/>
            <person name="Han C."/>
            <person name="Tapia R."/>
            <person name="Land M."/>
            <person name="Hauser L."/>
            <person name="Kyrpides N."/>
            <person name="Ivanova N."/>
            <person name="Pagani I."/>
            <person name="Kappler U."/>
            <person name="Woyke T."/>
        </authorList>
    </citation>
    <scope>NUCLEOTIDE SEQUENCE [LARGE SCALE GENOMIC DNA]</scope>
    <source>
        <strain evidence="13">DSM 14477 / JCM 11371 / ALM1</strain>
    </source>
</reference>
<keyword evidence="9 10" id="KW-0413">Isomerase</keyword>
<gene>
    <name evidence="10" type="primary">trpF</name>
    <name evidence="12" type="ordered locus">Thicy_0622</name>
</gene>
<dbReference type="FunFam" id="3.20.20.70:FF:000075">
    <property type="entry name" value="Tryptophan biosynthesis protein TRP1"/>
    <property type="match status" value="1"/>
</dbReference>
<dbReference type="GO" id="GO:0000162">
    <property type="term" value="P:L-tryptophan biosynthetic process"/>
    <property type="evidence" value="ECO:0007669"/>
    <property type="project" value="UniProtKB-UniRule"/>
</dbReference>
<evidence type="ECO:0000256" key="1">
    <source>
        <dbReference type="ARBA" id="ARBA00001164"/>
    </source>
</evidence>
<dbReference type="Pfam" id="PF00697">
    <property type="entry name" value="PRAI"/>
    <property type="match status" value="1"/>
</dbReference>
<dbReference type="CDD" id="cd00405">
    <property type="entry name" value="PRAI"/>
    <property type="match status" value="1"/>
</dbReference>
<evidence type="ECO:0000256" key="4">
    <source>
        <dbReference type="ARBA" id="ARBA00012572"/>
    </source>
</evidence>
<dbReference type="HOGENOM" id="CLU_076364_2_0_6"/>
<dbReference type="EMBL" id="CP002776">
    <property type="protein sequence ID" value="AEG31394.1"/>
    <property type="molecule type" value="Genomic_DNA"/>
</dbReference>
<keyword evidence="13" id="KW-1185">Reference proteome</keyword>
<dbReference type="OrthoDB" id="9796196at2"/>
<comment type="similarity">
    <text evidence="3 10">Belongs to the TrpF family.</text>
</comment>
<accession>F6DC08</accession>
<dbReference type="NCBIfam" id="NF002298">
    <property type="entry name" value="PRK01222.1-4"/>
    <property type="match status" value="1"/>
</dbReference>
<dbReference type="KEGG" id="tcy:Thicy_0622"/>
<dbReference type="eggNOG" id="COG0135">
    <property type="taxonomic scope" value="Bacteria"/>
</dbReference>
<dbReference type="UniPathway" id="UPA00035">
    <property type="reaction ID" value="UER00042"/>
</dbReference>
<evidence type="ECO:0000256" key="5">
    <source>
        <dbReference type="ARBA" id="ARBA00022272"/>
    </source>
</evidence>
<dbReference type="EC" id="5.3.1.24" evidence="4 10"/>
<dbReference type="Gene3D" id="3.20.20.70">
    <property type="entry name" value="Aldolase class I"/>
    <property type="match status" value="1"/>
</dbReference>
<dbReference type="RefSeq" id="WP_013835175.1">
    <property type="nucleotide sequence ID" value="NC_015581.1"/>
</dbReference>
<dbReference type="GO" id="GO:0004640">
    <property type="term" value="F:phosphoribosylanthranilate isomerase activity"/>
    <property type="evidence" value="ECO:0007669"/>
    <property type="project" value="UniProtKB-UniRule"/>
</dbReference>
<evidence type="ECO:0000256" key="10">
    <source>
        <dbReference type="HAMAP-Rule" id="MF_00135"/>
    </source>
</evidence>
<evidence type="ECO:0000313" key="12">
    <source>
        <dbReference type="EMBL" id="AEG31394.1"/>
    </source>
</evidence>
<protein>
    <recommendedName>
        <fullName evidence="5 10">N-(5'-phosphoribosyl)anthranilate isomerase</fullName>
        <shortName evidence="10">PRAI</shortName>
        <ecNumber evidence="4 10">5.3.1.24</ecNumber>
    </recommendedName>
</protein>
<proteinExistence type="inferred from homology"/>
<evidence type="ECO:0000256" key="2">
    <source>
        <dbReference type="ARBA" id="ARBA00004664"/>
    </source>
</evidence>
<feature type="domain" description="N-(5'phosphoribosyl) anthranilate isomerase (PRAI)" evidence="11">
    <location>
        <begin position="9"/>
        <end position="205"/>
    </location>
</feature>
<organism evidence="12 13">
    <name type="scientific">Thiomicrospira cyclica (strain DSM 14477 / JCM 11371 / ALM1)</name>
    <name type="common">Thioalkalimicrobium cyclicum</name>
    <dbReference type="NCBI Taxonomy" id="717773"/>
    <lineage>
        <taxon>Bacteria</taxon>
        <taxon>Pseudomonadati</taxon>
        <taxon>Pseudomonadota</taxon>
        <taxon>Gammaproteobacteria</taxon>
        <taxon>Thiotrichales</taxon>
        <taxon>Piscirickettsiaceae</taxon>
        <taxon>Thiomicrospira</taxon>
    </lineage>
</organism>
<dbReference type="Proteomes" id="UP000009232">
    <property type="component" value="Chromosome"/>
</dbReference>
<dbReference type="STRING" id="717773.Thicy_0622"/>
<dbReference type="HAMAP" id="MF_00135">
    <property type="entry name" value="PRAI"/>
    <property type="match status" value="1"/>
</dbReference>
<comment type="pathway">
    <text evidence="2 10">Amino-acid biosynthesis; L-tryptophan biosynthesis; L-tryptophan from chorismate: step 3/5.</text>
</comment>
<sequence length="209" mass="22622">MVTTRTRVKFCGITRIVDAQLAADLGVDAIGLVFYPPSPRSVTIKQAREIASVLPAFVTSTALFVNPTPDEVDTVLATVPIDLLQFHGDESGEFCRQFNRPYIKAMAMKPDLNWTALNREYSDARAFLVDTYKPGTPGGTGETFNWNWLPSKQQVDKPIILAGGLDANNVGKAIAQTGVFGVDVSGGIEASKGVKSAEKMQQFISNLIV</sequence>
<name>F6DC08_THICA</name>
<dbReference type="InterPro" id="IPR013785">
    <property type="entry name" value="Aldolase_TIM"/>
</dbReference>